<proteinExistence type="inferred from homology"/>
<evidence type="ECO:0000256" key="1">
    <source>
        <dbReference type="HAMAP-Rule" id="MF_02088"/>
    </source>
</evidence>
<dbReference type="Pfam" id="PF02592">
    <property type="entry name" value="Vut_1"/>
    <property type="match status" value="1"/>
</dbReference>
<reference evidence="2 3" key="1">
    <citation type="submission" date="2019-09" db="EMBL/GenBank/DDBJ databases">
        <title>Segnochrobactrum spirostomi gen. nov., sp. nov., isolated from the ciliate Spirostomum cf. yagiui and description of a novel family, Segnochrobactraceae fam. nov. within the order Rhizobiales of the class Alphaproteobacteria.</title>
        <authorList>
            <person name="Akter S."/>
            <person name="Shazib S.U.A."/>
            <person name="Shin M.K."/>
        </authorList>
    </citation>
    <scope>NUCLEOTIDE SEQUENCE [LARGE SCALE GENOMIC DNA]</scope>
    <source>
        <strain evidence="2 3">Sp-1</strain>
    </source>
</reference>
<sequence>MANARADKAGLGRYIVPALAMVAVVVASNVLVQYPVQGQIGRVSLADLLTWGAFTYPVAFLVTDLTNRCYGVTTARIVVAIGFLVAVALSVALATPRIAVASGTAFLFGQLLDVTVFNRLRRLAWWWAPLTASIVGSILDTSIFFSLAFAPFASGLGPNDPFALEWAPLLGAFSPDIPRFMSWAMGDLSVKLTAALILLAPYRVVLGYVLPSAVARPAAT</sequence>
<feature type="transmembrane region" description="Helical" evidence="1">
    <location>
        <begin position="124"/>
        <end position="150"/>
    </location>
</feature>
<keyword evidence="1" id="KW-0472">Membrane</keyword>
<dbReference type="EMBL" id="VWNA01000001">
    <property type="protein sequence ID" value="MQT12999.1"/>
    <property type="molecule type" value="Genomic_DNA"/>
</dbReference>
<organism evidence="2 3">
    <name type="scientific">Segnochrobactrum spirostomi</name>
    <dbReference type="NCBI Taxonomy" id="2608987"/>
    <lineage>
        <taxon>Bacteria</taxon>
        <taxon>Pseudomonadati</taxon>
        <taxon>Pseudomonadota</taxon>
        <taxon>Alphaproteobacteria</taxon>
        <taxon>Hyphomicrobiales</taxon>
        <taxon>Segnochrobactraceae</taxon>
        <taxon>Segnochrobactrum</taxon>
    </lineage>
</organism>
<dbReference type="GO" id="GO:0022857">
    <property type="term" value="F:transmembrane transporter activity"/>
    <property type="evidence" value="ECO:0007669"/>
    <property type="project" value="UniProtKB-UniRule"/>
</dbReference>
<protein>
    <recommendedName>
        <fullName evidence="1">Probable queuosine precursor transporter</fullName>
        <shortName evidence="1">Q precursor transporter</shortName>
    </recommendedName>
</protein>
<keyword evidence="1" id="KW-0812">Transmembrane</keyword>
<dbReference type="PANTHER" id="PTHR34300:SF1">
    <property type="entry name" value="QUEUOSINE PRECURSOR TRANSPORTER"/>
    <property type="match status" value="1"/>
</dbReference>
<feature type="transmembrane region" description="Helical" evidence="1">
    <location>
        <begin position="12"/>
        <end position="34"/>
    </location>
</feature>
<comment type="similarity">
    <text evidence="1">Belongs to the vitamin uptake transporter (VUT/ECF) (TC 2.A.88) family. Q precursor transporter subfamily.</text>
</comment>
<feature type="transmembrane region" description="Helical" evidence="1">
    <location>
        <begin position="74"/>
        <end position="92"/>
    </location>
</feature>
<feature type="transmembrane region" description="Helical" evidence="1">
    <location>
        <begin position="188"/>
        <end position="210"/>
    </location>
</feature>
<dbReference type="HAMAP" id="MF_02088">
    <property type="entry name" value="Q_prec_transport"/>
    <property type="match status" value="1"/>
</dbReference>
<dbReference type="GO" id="GO:0005886">
    <property type="term" value="C:plasma membrane"/>
    <property type="evidence" value="ECO:0007669"/>
    <property type="project" value="UniProtKB-SubCell"/>
</dbReference>
<accession>A0A6A7Y5W9</accession>
<keyword evidence="3" id="KW-1185">Reference proteome</keyword>
<name>A0A6A7Y5W9_9HYPH</name>
<dbReference type="NCBIfam" id="TIGR00697">
    <property type="entry name" value="queuosine precursor transporter"/>
    <property type="match status" value="1"/>
</dbReference>
<evidence type="ECO:0000313" key="3">
    <source>
        <dbReference type="Proteomes" id="UP000332515"/>
    </source>
</evidence>
<comment type="subcellular location">
    <subcellularLocation>
        <location evidence="1">Cell inner membrane</location>
        <topology evidence="1">Multi-pass membrane protein</topology>
    </subcellularLocation>
</comment>
<feature type="transmembrane region" description="Helical" evidence="1">
    <location>
        <begin position="40"/>
        <end position="62"/>
    </location>
</feature>
<evidence type="ECO:0000313" key="2">
    <source>
        <dbReference type="EMBL" id="MQT12999.1"/>
    </source>
</evidence>
<comment type="function">
    <text evidence="1">Involved in the import of queuosine (Q) precursors, required for Q precursor salvage.</text>
</comment>
<comment type="caution">
    <text evidence="2">The sequence shown here is derived from an EMBL/GenBank/DDBJ whole genome shotgun (WGS) entry which is preliminary data.</text>
</comment>
<dbReference type="RefSeq" id="WP_153480648.1">
    <property type="nucleotide sequence ID" value="NZ_VWNA01000001.1"/>
</dbReference>
<keyword evidence="1" id="KW-1003">Cell membrane</keyword>
<dbReference type="AlphaFoldDB" id="A0A6A7Y5W9"/>
<dbReference type="PANTHER" id="PTHR34300">
    <property type="entry name" value="QUEUOSINE PRECURSOR TRANSPORTER-RELATED"/>
    <property type="match status" value="1"/>
</dbReference>
<keyword evidence="1" id="KW-0813">Transport</keyword>
<keyword evidence="1" id="KW-1133">Transmembrane helix</keyword>
<keyword evidence="1" id="KW-0997">Cell inner membrane</keyword>
<gene>
    <name evidence="2" type="ORF">F0357_10125</name>
</gene>
<dbReference type="Proteomes" id="UP000332515">
    <property type="component" value="Unassembled WGS sequence"/>
</dbReference>
<dbReference type="InterPro" id="IPR003744">
    <property type="entry name" value="YhhQ"/>
</dbReference>